<evidence type="ECO:0000313" key="1">
    <source>
        <dbReference type="EMBL" id="TIB27372.1"/>
    </source>
</evidence>
<comment type="caution">
    <text evidence="1">The sequence shown here is derived from an EMBL/GenBank/DDBJ whole genome shotgun (WGS) entry which is preliminary data.</text>
</comment>
<feature type="non-terminal residue" evidence="1">
    <location>
        <position position="1"/>
    </location>
</feature>
<proteinExistence type="predicted"/>
<dbReference type="AlphaFoldDB" id="A0A4T0IHJ9"/>
<accession>A0A4T0IHJ9</accession>
<organism evidence="1 2">
    <name type="scientific">Wallemia ichthyophaga</name>
    <dbReference type="NCBI Taxonomy" id="245174"/>
    <lineage>
        <taxon>Eukaryota</taxon>
        <taxon>Fungi</taxon>
        <taxon>Dikarya</taxon>
        <taxon>Basidiomycota</taxon>
        <taxon>Wallemiomycotina</taxon>
        <taxon>Wallemiomycetes</taxon>
        <taxon>Wallemiales</taxon>
        <taxon>Wallemiaceae</taxon>
        <taxon>Wallemia</taxon>
    </lineage>
</organism>
<sequence length="433" mass="48732">QDVFSSLDSLNLSIKLNKDKCLSKSVDDIRTEGMELLGTVVGPRHVRVGFLRRQLEVVKRKLSRLRLVRTQYAWLLLSKSFQASLRHLQRSLDLSDAGDEWHRVDDVFRSAIRELRGSPRVLPTDEDLFHLPSYQGGLGIVSHARVAPSARKAMAEQAGRQLQLILHPSSDLNQPPITQQRTYTDVANAVRYKELSDGLDLYGKLQLAENGTKLGRKPLTSLPFEPGLRFTNSEFKALLHLRTLCPGEAHICRCGQHNTPGHDDICRDRVQIKTWRHDKVRDHLASYLKAAGVSVSTEKKLAPEDPHNLMRMDLVLSHANGVGAYAMHDITIHSASALAPYIASITKDWQQKDGMQLLRAGLSHQAAKKVDKYRHVVSLDFVPLVFSAGGALSAHTMDLFKAWRSIVPSWDHLQRLIAFALVRKRVTNFRLVN</sequence>
<gene>
    <name evidence="1" type="ORF">E3P86_04127</name>
</gene>
<protein>
    <submittedName>
        <fullName evidence="1">Uncharacterized protein</fullName>
    </submittedName>
</protein>
<dbReference type="Proteomes" id="UP000310689">
    <property type="component" value="Unassembled WGS sequence"/>
</dbReference>
<name>A0A4T0IHJ9_WALIC</name>
<reference evidence="1 2" key="1">
    <citation type="submission" date="2019-03" db="EMBL/GenBank/DDBJ databases">
        <title>Sequencing 23 genomes of Wallemia ichthyophaga.</title>
        <authorList>
            <person name="Gostincar C."/>
        </authorList>
    </citation>
    <scope>NUCLEOTIDE SEQUENCE [LARGE SCALE GENOMIC DNA]</scope>
    <source>
        <strain evidence="1 2">EXF-6200</strain>
    </source>
</reference>
<evidence type="ECO:0000313" key="2">
    <source>
        <dbReference type="Proteomes" id="UP000310689"/>
    </source>
</evidence>
<dbReference type="EMBL" id="SPOI01000515">
    <property type="protein sequence ID" value="TIB27372.1"/>
    <property type="molecule type" value="Genomic_DNA"/>
</dbReference>